<sequence>MKICDVFAIALDIKEKQDVLIALRAAMRDANSKFRSSESQACQINCSNLDYELAVTIDELMHELIKLEDVNSAVNGD</sequence>
<keyword evidence="2" id="KW-1185">Reference proteome</keyword>
<dbReference type="AlphaFoldDB" id="G4QH94"/>
<name>G4QH94_GLANF</name>
<protein>
    <submittedName>
        <fullName evidence="1">Uncharacterized protein</fullName>
    </submittedName>
</protein>
<dbReference type="HOGENOM" id="CLU_2633066_0_0_6"/>
<dbReference type="EMBL" id="CP003060">
    <property type="protein sequence ID" value="AEP29725.1"/>
    <property type="molecule type" value="Genomic_DNA"/>
</dbReference>
<accession>G4QH94</accession>
<organism evidence="1 2">
    <name type="scientific">Glaciecola nitratireducens (strain JCM 12485 / KCTC 12276 / FR1064)</name>
    <dbReference type="NCBI Taxonomy" id="1085623"/>
    <lineage>
        <taxon>Bacteria</taxon>
        <taxon>Pseudomonadati</taxon>
        <taxon>Pseudomonadota</taxon>
        <taxon>Gammaproteobacteria</taxon>
        <taxon>Alteromonadales</taxon>
        <taxon>Alteromonadaceae</taxon>
        <taxon>Brumicola</taxon>
    </lineage>
</organism>
<dbReference type="STRING" id="1085623.GNIT_1608"/>
<gene>
    <name evidence="1" type="ordered locus">GNIT_1608</name>
</gene>
<reference evidence="1 2" key="1">
    <citation type="journal article" date="2011" name="J. Bacteriol.">
        <title>Complete genome sequence of seawater bacterium Glaciecola nitratireducens FR1064T.</title>
        <authorList>
            <person name="Bian F."/>
            <person name="Qin Q.L."/>
            <person name="Xie B.B."/>
            <person name="Shu Y.L."/>
            <person name="Zhang X.Y."/>
            <person name="Yu Y."/>
            <person name="Chen B."/>
            <person name="Chen X.L."/>
            <person name="Zhou B.C."/>
            <person name="Zhang Y.Z."/>
        </authorList>
    </citation>
    <scope>NUCLEOTIDE SEQUENCE [LARGE SCALE GENOMIC DNA]</scope>
    <source>
        <strain evidence="2">JCM 12485 / KCTC 12276 / FR1064</strain>
    </source>
</reference>
<dbReference type="Proteomes" id="UP000009282">
    <property type="component" value="Chromosome"/>
</dbReference>
<evidence type="ECO:0000313" key="2">
    <source>
        <dbReference type="Proteomes" id="UP000009282"/>
    </source>
</evidence>
<proteinExistence type="predicted"/>
<dbReference type="KEGG" id="gni:GNIT_1608"/>
<dbReference type="RefSeq" id="WP_014108599.1">
    <property type="nucleotide sequence ID" value="NC_016041.1"/>
</dbReference>
<evidence type="ECO:0000313" key="1">
    <source>
        <dbReference type="EMBL" id="AEP29725.1"/>
    </source>
</evidence>